<dbReference type="GO" id="GO:0016491">
    <property type="term" value="F:oxidoreductase activity"/>
    <property type="evidence" value="ECO:0007669"/>
    <property type="project" value="UniProtKB-KW"/>
</dbReference>
<dbReference type="PRINTS" id="PR00081">
    <property type="entry name" value="GDHRDH"/>
</dbReference>
<dbReference type="PANTHER" id="PTHR43086">
    <property type="entry name" value="VERY-LONG-CHAIN 3-OXOOACYL-COA REDUCTASE"/>
    <property type="match status" value="1"/>
</dbReference>
<evidence type="ECO:0000313" key="10">
    <source>
        <dbReference type="EMBL" id="RKN39514.1"/>
    </source>
</evidence>
<dbReference type="InterPro" id="IPR002347">
    <property type="entry name" value="SDR_fam"/>
</dbReference>
<dbReference type="SMART" id="SM00822">
    <property type="entry name" value="PKS_KR"/>
    <property type="match status" value="1"/>
</dbReference>
<evidence type="ECO:0000256" key="8">
    <source>
        <dbReference type="ARBA" id="ARBA00023160"/>
    </source>
</evidence>
<keyword evidence="3" id="KW-0444">Lipid biosynthesis</keyword>
<dbReference type="Gene3D" id="3.40.50.720">
    <property type="entry name" value="NAD(P)-binding Rossmann-like Domain"/>
    <property type="match status" value="1"/>
</dbReference>
<feature type="domain" description="Ketoreductase" evidence="9">
    <location>
        <begin position="12"/>
        <end position="195"/>
    </location>
</feature>
<evidence type="ECO:0000256" key="6">
    <source>
        <dbReference type="ARBA" id="ARBA00023002"/>
    </source>
</evidence>
<dbReference type="EMBL" id="RBAL01000013">
    <property type="protein sequence ID" value="RKN39514.1"/>
    <property type="molecule type" value="Genomic_DNA"/>
</dbReference>
<evidence type="ECO:0000259" key="9">
    <source>
        <dbReference type="SMART" id="SM00822"/>
    </source>
</evidence>
<dbReference type="InterPro" id="IPR036291">
    <property type="entry name" value="NAD(P)-bd_dom_sf"/>
</dbReference>
<evidence type="ECO:0000256" key="2">
    <source>
        <dbReference type="ARBA" id="ARBA00006484"/>
    </source>
</evidence>
<protein>
    <submittedName>
        <fullName evidence="10">SDR family oxidoreductase</fullName>
    </submittedName>
</protein>
<dbReference type="GO" id="GO:0030497">
    <property type="term" value="P:fatty acid elongation"/>
    <property type="evidence" value="ECO:0007669"/>
    <property type="project" value="TreeGrafter"/>
</dbReference>
<dbReference type="RefSeq" id="WP_120682172.1">
    <property type="nucleotide sequence ID" value="NZ_RBAL01000013.1"/>
</dbReference>
<sequence length="274" mass="29235">MSRRSRLTGGPGWAVVTGASSGIGAALAAGLARRGYRLWLVARRKDRLEELAERLRTEHGTEVAVRACDLADRAERAELCRELETLDVSVLCSNAGFTTCGSLAECDPAREAAEVELNAVALHQLVLTVLPGMLAKRAGSLVITGSTAGLQPVPTAATYSATKAFANTFAEALSGELRGTGVTCTLLAPGPVKTEFMTVGGAADLEERRWFAWQTPETVAEVALREADRGSRVAIPGFMAKVQALSGRHLPHGFAFLLMRWVILPRMRAGTNIH</sequence>
<keyword evidence="11" id="KW-1185">Reference proteome</keyword>
<dbReference type="InterPro" id="IPR020904">
    <property type="entry name" value="Sc_DH/Rdtase_CS"/>
</dbReference>
<gene>
    <name evidence="10" type="ORF">D7294_21240</name>
</gene>
<reference evidence="10 11" key="1">
    <citation type="journal article" date="2014" name="Int. J. Syst. Evol. Microbiol.">
        <title>Streptomyces hoynatensis sp. nov., isolated from deep marine sediment.</title>
        <authorList>
            <person name="Veyisoglu A."/>
            <person name="Sahin N."/>
        </authorList>
    </citation>
    <scope>NUCLEOTIDE SEQUENCE [LARGE SCALE GENOMIC DNA]</scope>
    <source>
        <strain evidence="10 11">KCTC 29097</strain>
    </source>
</reference>
<evidence type="ECO:0000256" key="5">
    <source>
        <dbReference type="ARBA" id="ARBA00022857"/>
    </source>
</evidence>
<dbReference type="Pfam" id="PF00106">
    <property type="entry name" value="adh_short"/>
    <property type="match status" value="1"/>
</dbReference>
<dbReference type="InterPro" id="IPR057326">
    <property type="entry name" value="KR_dom"/>
</dbReference>
<keyword evidence="5" id="KW-0521">NADP</keyword>
<dbReference type="OrthoDB" id="9797538at2"/>
<dbReference type="PANTHER" id="PTHR43086:SF2">
    <property type="entry name" value="HYDROXYSTEROID DEHYDROGENASE-LIKE PROTEIN 1"/>
    <property type="match status" value="1"/>
</dbReference>
<evidence type="ECO:0000256" key="1">
    <source>
        <dbReference type="ARBA" id="ARBA00005194"/>
    </source>
</evidence>
<comment type="pathway">
    <text evidence="1">Lipid metabolism; fatty acid biosynthesis.</text>
</comment>
<dbReference type="PIRSF" id="PIRSF000126">
    <property type="entry name" value="11-beta-HSD1"/>
    <property type="match status" value="1"/>
</dbReference>
<dbReference type="PROSITE" id="PS00061">
    <property type="entry name" value="ADH_SHORT"/>
    <property type="match status" value="1"/>
</dbReference>
<evidence type="ECO:0000313" key="11">
    <source>
        <dbReference type="Proteomes" id="UP000272474"/>
    </source>
</evidence>
<dbReference type="SUPFAM" id="SSF51735">
    <property type="entry name" value="NAD(P)-binding Rossmann-fold domains"/>
    <property type="match status" value="1"/>
</dbReference>
<keyword evidence="7" id="KW-0443">Lipid metabolism</keyword>
<evidence type="ECO:0000256" key="3">
    <source>
        <dbReference type="ARBA" id="ARBA00022516"/>
    </source>
</evidence>
<dbReference type="Proteomes" id="UP000272474">
    <property type="component" value="Unassembled WGS sequence"/>
</dbReference>
<accession>A0A3A9YVB0</accession>
<keyword evidence="6" id="KW-0560">Oxidoreductase</keyword>
<evidence type="ECO:0000256" key="4">
    <source>
        <dbReference type="ARBA" id="ARBA00022832"/>
    </source>
</evidence>
<comment type="similarity">
    <text evidence="2">Belongs to the short-chain dehydrogenases/reductases (SDR) family.</text>
</comment>
<dbReference type="AlphaFoldDB" id="A0A3A9YVB0"/>
<proteinExistence type="inferred from homology"/>
<name>A0A3A9YVB0_9ACTN</name>
<keyword evidence="4" id="KW-0276">Fatty acid metabolism</keyword>
<comment type="caution">
    <text evidence="10">The sequence shown here is derived from an EMBL/GenBank/DDBJ whole genome shotgun (WGS) entry which is preliminary data.</text>
</comment>
<evidence type="ECO:0000256" key="7">
    <source>
        <dbReference type="ARBA" id="ARBA00023098"/>
    </source>
</evidence>
<keyword evidence="8" id="KW-0275">Fatty acid biosynthesis</keyword>
<organism evidence="10 11">
    <name type="scientific">Streptomyces hoynatensis</name>
    <dbReference type="NCBI Taxonomy" id="1141874"/>
    <lineage>
        <taxon>Bacteria</taxon>
        <taxon>Bacillati</taxon>
        <taxon>Actinomycetota</taxon>
        <taxon>Actinomycetes</taxon>
        <taxon>Kitasatosporales</taxon>
        <taxon>Streptomycetaceae</taxon>
        <taxon>Streptomyces</taxon>
    </lineage>
</organism>